<dbReference type="NCBIfam" id="NF009150">
    <property type="entry name" value="PRK12497.1-3"/>
    <property type="match status" value="1"/>
</dbReference>
<evidence type="ECO:0000313" key="4">
    <source>
        <dbReference type="Proteomes" id="UP000780768"/>
    </source>
</evidence>
<comment type="caution">
    <text evidence="3">The sequence shown here is derived from an EMBL/GenBank/DDBJ whole genome shotgun (WGS) entry which is preliminary data.</text>
</comment>
<dbReference type="PANTHER" id="PTHR34039">
    <property type="entry name" value="UPF0102 PROTEIN YRAN"/>
    <property type="match status" value="1"/>
</dbReference>
<dbReference type="RefSeq" id="WP_303691258.1">
    <property type="nucleotide sequence ID" value="NZ_CAKMHU010000004.1"/>
</dbReference>
<dbReference type="AlphaFoldDB" id="A0A921HNN1"/>
<dbReference type="Pfam" id="PF02021">
    <property type="entry name" value="UPF0102"/>
    <property type="match status" value="1"/>
</dbReference>
<protein>
    <recommendedName>
        <fullName evidence="2">UPF0102 protein K8V65_02970</fullName>
    </recommendedName>
</protein>
<name>A0A921HNN1_9FIRM</name>
<sequence>MGARGEDEAAKYLQNKGYTILKRNFHSKFGEIDIIAKINNTVCFIEVKTRKNNRYGRPAEFVNYSKRKKIIKTAQYYLSCNFSENTAYRFDIIEVIYYDSYIFSFNHLEGAFEV</sequence>
<dbReference type="Gene3D" id="3.40.1350.10">
    <property type="match status" value="1"/>
</dbReference>
<proteinExistence type="inferred from homology"/>
<reference evidence="3" key="2">
    <citation type="submission" date="2021-09" db="EMBL/GenBank/DDBJ databases">
        <authorList>
            <person name="Gilroy R."/>
        </authorList>
    </citation>
    <scope>NUCLEOTIDE SEQUENCE</scope>
    <source>
        <strain evidence="3">7318</strain>
    </source>
</reference>
<dbReference type="InterPro" id="IPR011335">
    <property type="entry name" value="Restrct_endonuc-II-like"/>
</dbReference>
<comment type="similarity">
    <text evidence="1 2">Belongs to the UPF0102 family.</text>
</comment>
<dbReference type="CDD" id="cd20736">
    <property type="entry name" value="PoNe_Nuclease"/>
    <property type="match status" value="1"/>
</dbReference>
<dbReference type="SUPFAM" id="SSF52980">
    <property type="entry name" value="Restriction endonuclease-like"/>
    <property type="match status" value="1"/>
</dbReference>
<accession>A0A921HNN1</accession>
<dbReference type="GO" id="GO:0003676">
    <property type="term" value="F:nucleic acid binding"/>
    <property type="evidence" value="ECO:0007669"/>
    <property type="project" value="InterPro"/>
</dbReference>
<gene>
    <name evidence="3" type="ORF">K8V65_02970</name>
</gene>
<dbReference type="HAMAP" id="MF_00048">
    <property type="entry name" value="UPF0102"/>
    <property type="match status" value="1"/>
</dbReference>
<dbReference type="NCBIfam" id="TIGR00252">
    <property type="entry name" value="YraN family protein"/>
    <property type="match status" value="1"/>
</dbReference>
<dbReference type="InterPro" id="IPR011856">
    <property type="entry name" value="tRNA_endonuc-like_dom_sf"/>
</dbReference>
<dbReference type="PANTHER" id="PTHR34039:SF1">
    <property type="entry name" value="UPF0102 PROTEIN YRAN"/>
    <property type="match status" value="1"/>
</dbReference>
<evidence type="ECO:0000313" key="3">
    <source>
        <dbReference type="EMBL" id="HJF84610.1"/>
    </source>
</evidence>
<dbReference type="EMBL" id="DYVR01000078">
    <property type="protein sequence ID" value="HJF84610.1"/>
    <property type="molecule type" value="Genomic_DNA"/>
</dbReference>
<reference evidence="3" key="1">
    <citation type="journal article" date="2021" name="PeerJ">
        <title>Extensive microbial diversity within the chicken gut microbiome revealed by metagenomics and culture.</title>
        <authorList>
            <person name="Gilroy R."/>
            <person name="Ravi A."/>
            <person name="Getino M."/>
            <person name="Pursley I."/>
            <person name="Horton D.L."/>
            <person name="Alikhan N.F."/>
            <person name="Baker D."/>
            <person name="Gharbi K."/>
            <person name="Hall N."/>
            <person name="Watson M."/>
            <person name="Adriaenssens E.M."/>
            <person name="Foster-Nyarko E."/>
            <person name="Jarju S."/>
            <person name="Secka A."/>
            <person name="Antonio M."/>
            <person name="Oren A."/>
            <person name="Chaudhuri R.R."/>
            <person name="La Ragione R."/>
            <person name="Hildebrand F."/>
            <person name="Pallen M.J."/>
        </authorList>
    </citation>
    <scope>NUCLEOTIDE SEQUENCE</scope>
    <source>
        <strain evidence="3">7318</strain>
    </source>
</reference>
<organism evidence="3 4">
    <name type="scientific">Megamonas hypermegale</name>
    <dbReference type="NCBI Taxonomy" id="158847"/>
    <lineage>
        <taxon>Bacteria</taxon>
        <taxon>Bacillati</taxon>
        <taxon>Bacillota</taxon>
        <taxon>Negativicutes</taxon>
        <taxon>Selenomonadales</taxon>
        <taxon>Selenomonadaceae</taxon>
        <taxon>Megamonas</taxon>
    </lineage>
</organism>
<dbReference type="Proteomes" id="UP000780768">
    <property type="component" value="Unassembled WGS sequence"/>
</dbReference>
<evidence type="ECO:0000256" key="2">
    <source>
        <dbReference type="HAMAP-Rule" id="MF_00048"/>
    </source>
</evidence>
<evidence type="ECO:0000256" key="1">
    <source>
        <dbReference type="ARBA" id="ARBA00006738"/>
    </source>
</evidence>
<dbReference type="InterPro" id="IPR003509">
    <property type="entry name" value="UPF0102_YraN-like"/>
</dbReference>